<evidence type="ECO:0000259" key="1">
    <source>
        <dbReference type="Pfam" id="PF03872"/>
    </source>
</evidence>
<dbReference type="AlphaFoldDB" id="A0A4R5LNR7"/>
<dbReference type="RefSeq" id="WP_133214806.1">
    <property type="nucleotide sequence ID" value="NZ_SMSE01000004.1"/>
</dbReference>
<dbReference type="OrthoDB" id="5734981at2"/>
<reference evidence="2 3" key="1">
    <citation type="submission" date="2019-03" db="EMBL/GenBank/DDBJ databases">
        <title>Seongchinamella monodicae gen. nov., sp. nov., a novel member of the Gammaproteobacteria isolated from a tidal mudflat of beach.</title>
        <authorList>
            <person name="Yang H.G."/>
            <person name="Kang J.W."/>
            <person name="Lee S.D."/>
        </authorList>
    </citation>
    <scope>NUCLEOTIDE SEQUENCE [LARGE SCALE GENOMIC DNA]</scope>
    <source>
        <strain evidence="2 3">GH4-78</strain>
    </source>
</reference>
<protein>
    <submittedName>
        <fullName evidence="2">Anti-anti-sigma factor</fullName>
    </submittedName>
</protein>
<dbReference type="InterPro" id="IPR052383">
    <property type="entry name" value="Anti-sigma-E_RseA-like"/>
</dbReference>
<dbReference type="SUPFAM" id="SSF89069">
    <property type="entry name" value="N-terminal, cytoplasmic domain of anti-sigmaE factor RseA"/>
    <property type="match status" value="1"/>
</dbReference>
<dbReference type="InterPro" id="IPR036147">
    <property type="entry name" value="Anti-sigma_E_RseA_N_sf"/>
</dbReference>
<comment type="caution">
    <text evidence="2">The sequence shown here is derived from an EMBL/GenBank/DDBJ whole genome shotgun (WGS) entry which is preliminary data.</text>
</comment>
<sequence>MSEQLRESLSALMDDEADELELQRLLKQVGDDGELRATWVRYNAARSVIAGQGVSHLQLDISARVREAIASSPAPAEERESLRQRLFRPVASFAVAASVAATVVIGGQQLAQVSGNDPYGAGAIASGASPVGLLNSLGATTVRASYGTEAVPVLQPAARTAYKELARQRMEMYMQEHVEHAALNSPHGLIPFARVPEIRE</sequence>
<proteinExistence type="predicted"/>
<dbReference type="GO" id="GO:0016989">
    <property type="term" value="F:sigma factor antagonist activity"/>
    <property type="evidence" value="ECO:0007669"/>
    <property type="project" value="InterPro"/>
</dbReference>
<dbReference type="Proteomes" id="UP000295554">
    <property type="component" value="Unassembled WGS sequence"/>
</dbReference>
<dbReference type="PANTHER" id="PTHR38104">
    <property type="match status" value="1"/>
</dbReference>
<keyword evidence="3" id="KW-1185">Reference proteome</keyword>
<name>A0A4R5LNR7_9GAMM</name>
<evidence type="ECO:0000313" key="2">
    <source>
        <dbReference type="EMBL" id="TDG12007.1"/>
    </source>
</evidence>
<accession>A0A4R5LNR7</accession>
<dbReference type="Gene3D" id="1.10.10.880">
    <property type="entry name" value="Anti sigma-E protein RseA, N-terminal domain"/>
    <property type="match status" value="1"/>
</dbReference>
<dbReference type="EMBL" id="SMSE01000004">
    <property type="protein sequence ID" value="TDG12007.1"/>
    <property type="molecule type" value="Genomic_DNA"/>
</dbReference>
<feature type="domain" description="Anti sigma-E protein RseA N-terminal" evidence="1">
    <location>
        <begin position="6"/>
        <end position="80"/>
    </location>
</feature>
<organism evidence="2 3">
    <name type="scientific">Seongchinamella unica</name>
    <dbReference type="NCBI Taxonomy" id="2547392"/>
    <lineage>
        <taxon>Bacteria</taxon>
        <taxon>Pseudomonadati</taxon>
        <taxon>Pseudomonadota</taxon>
        <taxon>Gammaproteobacteria</taxon>
        <taxon>Cellvibrionales</taxon>
        <taxon>Halieaceae</taxon>
        <taxon>Seongchinamella</taxon>
    </lineage>
</organism>
<dbReference type="CDD" id="cd16328">
    <property type="entry name" value="RseA_N"/>
    <property type="match status" value="1"/>
</dbReference>
<gene>
    <name evidence="2" type="ORF">E2F43_16755</name>
</gene>
<dbReference type="Pfam" id="PF03872">
    <property type="entry name" value="RseA_N"/>
    <property type="match status" value="1"/>
</dbReference>
<evidence type="ECO:0000313" key="3">
    <source>
        <dbReference type="Proteomes" id="UP000295554"/>
    </source>
</evidence>
<dbReference type="InterPro" id="IPR005572">
    <property type="entry name" value="Anti-sigma_E_RseA_N"/>
</dbReference>
<dbReference type="PANTHER" id="PTHR38104:SF1">
    <property type="entry name" value="ANTI-SIGMA-E FACTOR RSEA"/>
    <property type="match status" value="1"/>
</dbReference>